<keyword evidence="2" id="KW-1185">Reference proteome</keyword>
<evidence type="ECO:0000313" key="2">
    <source>
        <dbReference type="Proteomes" id="UP000051870"/>
    </source>
</evidence>
<protein>
    <submittedName>
        <fullName evidence="1">ABC-type molybdate transport system, ATPase component</fullName>
    </submittedName>
</protein>
<evidence type="ECO:0000313" key="1">
    <source>
        <dbReference type="EMBL" id="CUJ83047.1"/>
    </source>
</evidence>
<gene>
    <name evidence="1" type="ORF">PH7735_00222</name>
</gene>
<dbReference type="Proteomes" id="UP000051870">
    <property type="component" value="Unassembled WGS sequence"/>
</dbReference>
<dbReference type="Pfam" id="PF10649">
    <property type="entry name" value="DUF2478"/>
    <property type="match status" value="1"/>
</dbReference>
<dbReference type="InterPro" id="IPR018912">
    <property type="entry name" value="DUF2478"/>
</dbReference>
<proteinExistence type="predicted"/>
<reference evidence="2" key="1">
    <citation type="submission" date="2015-09" db="EMBL/GenBank/DDBJ databases">
        <authorList>
            <person name="Rodrigo-Torres Lidia"/>
            <person name="Arahal R.David."/>
        </authorList>
    </citation>
    <scope>NUCLEOTIDE SEQUENCE [LARGE SCALE GENOMIC DNA]</scope>
    <source>
        <strain evidence="2">CECT 7735</strain>
    </source>
</reference>
<dbReference type="EMBL" id="CYTW01000001">
    <property type="protein sequence ID" value="CUJ83047.1"/>
    <property type="molecule type" value="Genomic_DNA"/>
</dbReference>
<dbReference type="STRING" id="1715693.PH7735_00222"/>
<dbReference type="AlphaFoldDB" id="A0A0N7M835"/>
<accession>A0A0N7M835</accession>
<sequence length="167" mass="18501">MKIAYTMTEGKGDLDRLLADFADKLGARGARTRGIVQINTDCETTHRCDMDVQVLPDGPRIRISQFLGKESSGCRLNPEALEQAVFETGKRMDQEFDVFILNKFGKQESDGRGFRDLVAQALSQGAHVITGINGMNRQNFEDFSGGLATYVAPDPDSLMAWYDADED</sequence>
<name>A0A0N7M835_9RHOB</name>
<organism evidence="1 2">
    <name type="scientific">Shimia thalassica</name>
    <dbReference type="NCBI Taxonomy" id="1715693"/>
    <lineage>
        <taxon>Bacteria</taxon>
        <taxon>Pseudomonadati</taxon>
        <taxon>Pseudomonadota</taxon>
        <taxon>Alphaproteobacteria</taxon>
        <taxon>Rhodobacterales</taxon>
        <taxon>Roseobacteraceae</taxon>
    </lineage>
</organism>